<dbReference type="EMBL" id="ADVG01000001">
    <property type="protein sequence ID" value="EFH90006.1"/>
    <property type="molecule type" value="Genomic_DNA"/>
</dbReference>
<protein>
    <submittedName>
        <fullName evidence="1">Uncharacterized protein</fullName>
    </submittedName>
</protein>
<dbReference type="InParanoid" id="D6TCI9"/>
<comment type="caution">
    <text evidence="1">The sequence shown here is derived from an EMBL/GenBank/DDBJ whole genome shotgun (WGS) entry which is preliminary data.</text>
</comment>
<organism evidence="1 2">
    <name type="scientific">Ktedonobacter racemifer DSM 44963</name>
    <dbReference type="NCBI Taxonomy" id="485913"/>
    <lineage>
        <taxon>Bacteria</taxon>
        <taxon>Bacillati</taxon>
        <taxon>Chloroflexota</taxon>
        <taxon>Ktedonobacteria</taxon>
        <taxon>Ktedonobacterales</taxon>
        <taxon>Ktedonobacteraceae</taxon>
        <taxon>Ktedonobacter</taxon>
    </lineage>
</organism>
<dbReference type="OrthoDB" id="4547498at2"/>
<evidence type="ECO:0000313" key="2">
    <source>
        <dbReference type="Proteomes" id="UP000004508"/>
    </source>
</evidence>
<gene>
    <name evidence="1" type="ORF">Krac_11602</name>
</gene>
<accession>D6TCI9</accession>
<keyword evidence="2" id="KW-1185">Reference proteome</keyword>
<evidence type="ECO:0000313" key="1">
    <source>
        <dbReference type="EMBL" id="EFH90006.1"/>
    </source>
</evidence>
<reference evidence="1 2" key="1">
    <citation type="journal article" date="2011" name="Stand. Genomic Sci.">
        <title>Non-contiguous finished genome sequence and contextual data of the filamentous soil bacterium Ktedonobacter racemifer type strain (SOSP1-21).</title>
        <authorList>
            <person name="Chang Y.J."/>
            <person name="Land M."/>
            <person name="Hauser L."/>
            <person name="Chertkov O."/>
            <person name="Del Rio T.G."/>
            <person name="Nolan M."/>
            <person name="Copeland A."/>
            <person name="Tice H."/>
            <person name="Cheng J.F."/>
            <person name="Lucas S."/>
            <person name="Han C."/>
            <person name="Goodwin L."/>
            <person name="Pitluck S."/>
            <person name="Ivanova N."/>
            <person name="Ovchinikova G."/>
            <person name="Pati A."/>
            <person name="Chen A."/>
            <person name="Palaniappan K."/>
            <person name="Mavromatis K."/>
            <person name="Liolios K."/>
            <person name="Brettin T."/>
            <person name="Fiebig A."/>
            <person name="Rohde M."/>
            <person name="Abt B."/>
            <person name="Goker M."/>
            <person name="Detter J.C."/>
            <person name="Woyke T."/>
            <person name="Bristow J."/>
            <person name="Eisen J.A."/>
            <person name="Markowitz V."/>
            <person name="Hugenholtz P."/>
            <person name="Kyrpides N.C."/>
            <person name="Klenk H.P."/>
            <person name="Lapidus A."/>
        </authorList>
    </citation>
    <scope>NUCLEOTIDE SEQUENCE [LARGE SCALE GENOMIC DNA]</scope>
    <source>
        <strain evidence="2">DSM 44963</strain>
    </source>
</reference>
<name>D6TCI9_KTERA</name>
<proteinExistence type="predicted"/>
<dbReference type="RefSeq" id="WP_007907016.1">
    <property type="nucleotide sequence ID" value="NZ_ADVG01000001.1"/>
</dbReference>
<sequence length="131" mass="15042">MENVKEQHGRRFRQAWIEGVQRYYPGTPKPGYISPWEEMPGWEQEAASAVYNKARALILSGLQHEPATRLAPEQGGRFIAEAWTVQMYRLLGNPKPGYVADWEDLPEWQRRTDIDIFAEIEAAALEDVAQV</sequence>
<dbReference type="Proteomes" id="UP000004508">
    <property type="component" value="Unassembled WGS sequence"/>
</dbReference>
<dbReference type="AlphaFoldDB" id="D6TCI9"/>
<dbReference type="eggNOG" id="ENOG5032T7N">
    <property type="taxonomic scope" value="Bacteria"/>
</dbReference>